<dbReference type="RefSeq" id="WP_207417351.1">
    <property type="nucleotide sequence ID" value="NZ_CP061177.1"/>
</dbReference>
<accession>A0ABS3KQD4</accession>
<gene>
    <name evidence="3" type="ORF">IAI61_11590</name>
</gene>
<evidence type="ECO:0000313" key="3">
    <source>
        <dbReference type="EMBL" id="MBO1079674.1"/>
    </source>
</evidence>
<evidence type="ECO:0000256" key="1">
    <source>
        <dbReference type="SAM" id="MobiDB-lite"/>
    </source>
</evidence>
<name>A0ABS3KQD4_9PROT</name>
<sequence>MRKFVMLGAGLMLMGATGVALAQTAAPPPPAPQAQADTPPPPPPGGPGMRGAGGPGMRGPMGGPGPFHGGPPPSRAASFHIEKGDTELHVRCAENEPMQACVNAASALLDKVSASQPR</sequence>
<reference evidence="3 4" key="1">
    <citation type="submission" date="2020-09" db="EMBL/GenBank/DDBJ databases">
        <title>Roseomonas.</title>
        <authorList>
            <person name="Zhu W."/>
        </authorList>
    </citation>
    <scope>NUCLEOTIDE SEQUENCE [LARGE SCALE GENOMIC DNA]</scope>
    <source>
        <strain evidence="3 4">573</strain>
    </source>
</reference>
<feature type="chain" id="PRO_5047329566" evidence="2">
    <location>
        <begin position="23"/>
        <end position="118"/>
    </location>
</feature>
<protein>
    <submittedName>
        <fullName evidence="3">Uncharacterized protein</fullName>
    </submittedName>
</protein>
<evidence type="ECO:0000313" key="4">
    <source>
        <dbReference type="Proteomes" id="UP001518989"/>
    </source>
</evidence>
<comment type="caution">
    <text evidence="3">The sequence shown here is derived from an EMBL/GenBank/DDBJ whole genome shotgun (WGS) entry which is preliminary data.</text>
</comment>
<feature type="compositionally biased region" description="Gly residues" evidence="1">
    <location>
        <begin position="47"/>
        <end position="68"/>
    </location>
</feature>
<feature type="compositionally biased region" description="Pro residues" evidence="1">
    <location>
        <begin position="26"/>
        <end position="46"/>
    </location>
</feature>
<feature type="region of interest" description="Disordered" evidence="1">
    <location>
        <begin position="23"/>
        <end position="82"/>
    </location>
</feature>
<evidence type="ECO:0000256" key="2">
    <source>
        <dbReference type="SAM" id="SignalP"/>
    </source>
</evidence>
<dbReference type="Proteomes" id="UP001518989">
    <property type="component" value="Unassembled WGS sequence"/>
</dbReference>
<keyword evidence="2" id="KW-0732">Signal</keyword>
<keyword evidence="4" id="KW-1185">Reference proteome</keyword>
<proteinExistence type="predicted"/>
<dbReference type="EMBL" id="JACTNG010000005">
    <property type="protein sequence ID" value="MBO1079674.1"/>
    <property type="molecule type" value="Genomic_DNA"/>
</dbReference>
<organism evidence="3 4">
    <name type="scientific">Roseomonas haemaphysalidis</name>
    <dbReference type="NCBI Taxonomy" id="2768162"/>
    <lineage>
        <taxon>Bacteria</taxon>
        <taxon>Pseudomonadati</taxon>
        <taxon>Pseudomonadota</taxon>
        <taxon>Alphaproteobacteria</taxon>
        <taxon>Acetobacterales</taxon>
        <taxon>Roseomonadaceae</taxon>
        <taxon>Roseomonas</taxon>
    </lineage>
</organism>
<feature type="signal peptide" evidence="2">
    <location>
        <begin position="1"/>
        <end position="22"/>
    </location>
</feature>